<dbReference type="EMBL" id="CAFBRD010000094">
    <property type="protein sequence ID" value="CAB5078268.1"/>
    <property type="molecule type" value="Genomic_DNA"/>
</dbReference>
<sequence>MSRITSERRIDYAGSVHDEREIEAVVEVLRGGPTSMRIGKNVKAMERRVADLFEKKRGVMCNSGSSALYLAYEAIDLQPGDEIVTSAVTFSTDVAPVVRKGAVPVFVDVTPDTFQIDVNRIAEMITPKTRAIMAPNLIGNCPDWDVIRGIADEHHLLVIEDSCDALGQTLRGTSTGTRADISLTSFALSHIITAAGTGGMVCFDNDELADRALLFRRWGRRSELQLFGSLKGKENRFFSALDDGLEYDNIFIFDENGWNFEPSELSAAFGLVQLDKLDDNLARRQRSFAITSSHLAKYPHLFILPQLTDGIETGWHMFPFIIQPDSGIRRADLQQWMESHGVDTRMVWTGNITRQPMLRGQEFRVPSDGLPNADRVMEWGLIVPNNHSLSDDDCNYIGECIDGFVAEKGL</sequence>
<dbReference type="AlphaFoldDB" id="A0A6J7LDB5"/>
<evidence type="ECO:0000313" key="3">
    <source>
        <dbReference type="EMBL" id="CAB4599421.1"/>
    </source>
</evidence>
<dbReference type="SUPFAM" id="SSF53383">
    <property type="entry name" value="PLP-dependent transferases"/>
    <property type="match status" value="1"/>
</dbReference>
<dbReference type="InterPro" id="IPR015424">
    <property type="entry name" value="PyrdxlP-dep_Trfase"/>
</dbReference>
<dbReference type="EMBL" id="CAFAAD010000049">
    <property type="protein sequence ID" value="CAB4790941.1"/>
    <property type="molecule type" value="Genomic_DNA"/>
</dbReference>
<dbReference type="PANTHER" id="PTHR30244">
    <property type="entry name" value="TRANSAMINASE"/>
    <property type="match status" value="1"/>
</dbReference>
<name>A0A6J7LDB5_9ZZZZ</name>
<proteinExistence type="predicted"/>
<evidence type="ECO:0000313" key="2">
    <source>
        <dbReference type="EMBL" id="CAB4370654.1"/>
    </source>
</evidence>
<organism evidence="6">
    <name type="scientific">freshwater metagenome</name>
    <dbReference type="NCBI Taxonomy" id="449393"/>
    <lineage>
        <taxon>unclassified sequences</taxon>
        <taxon>metagenomes</taxon>
        <taxon>ecological metagenomes</taxon>
    </lineage>
</organism>
<dbReference type="EMBL" id="CAFBNJ010000116">
    <property type="protein sequence ID" value="CAB4963744.1"/>
    <property type="molecule type" value="Genomic_DNA"/>
</dbReference>
<dbReference type="EMBL" id="CAFBOK010000166">
    <property type="protein sequence ID" value="CAB4991724.1"/>
    <property type="molecule type" value="Genomic_DNA"/>
</dbReference>
<dbReference type="InterPro" id="IPR000653">
    <property type="entry name" value="DegT/StrS_aminotransferase"/>
</dbReference>
<evidence type="ECO:0000313" key="7">
    <source>
        <dbReference type="EMBL" id="CAB4991724.1"/>
    </source>
</evidence>
<dbReference type="Gene3D" id="3.40.640.10">
    <property type="entry name" value="Type I PLP-dependent aspartate aminotransferase-like (Major domain)"/>
    <property type="match status" value="1"/>
</dbReference>
<evidence type="ECO:0000313" key="5">
    <source>
        <dbReference type="EMBL" id="CAB4790941.1"/>
    </source>
</evidence>
<dbReference type="InterPro" id="IPR015421">
    <property type="entry name" value="PyrdxlP-dep_Trfase_major"/>
</dbReference>
<gene>
    <name evidence="3" type="ORF">UFOPK1762_01828</name>
    <name evidence="4" type="ORF">UFOPK2624_01437</name>
    <name evidence="5" type="ORF">UFOPK2969_00807</name>
    <name evidence="1" type="ORF">UFOPK3331_01658</name>
    <name evidence="6" type="ORF">UFOPK3785_01686</name>
    <name evidence="7" type="ORF">UFOPK3927_01338</name>
    <name evidence="2" type="ORF">UFOPK4201_00348</name>
    <name evidence="8" type="ORF">UFOPK4371_01445</name>
</gene>
<dbReference type="Gene3D" id="3.90.1150.10">
    <property type="entry name" value="Aspartate Aminotransferase, domain 1"/>
    <property type="match status" value="1"/>
</dbReference>
<dbReference type="Pfam" id="PF01041">
    <property type="entry name" value="DegT_DnrJ_EryC1"/>
    <property type="match status" value="1"/>
</dbReference>
<dbReference type="InterPro" id="IPR015422">
    <property type="entry name" value="PyrdxlP-dep_Trfase_small"/>
</dbReference>
<evidence type="ECO:0000313" key="8">
    <source>
        <dbReference type="EMBL" id="CAB5078268.1"/>
    </source>
</evidence>
<evidence type="ECO:0000313" key="6">
    <source>
        <dbReference type="EMBL" id="CAB4963744.1"/>
    </source>
</evidence>
<evidence type="ECO:0000313" key="4">
    <source>
        <dbReference type="EMBL" id="CAB4716913.1"/>
    </source>
</evidence>
<dbReference type="PANTHER" id="PTHR30244:SF34">
    <property type="entry name" value="DTDP-4-AMINO-4,6-DIDEOXYGALACTOSE TRANSAMINASE"/>
    <property type="match status" value="1"/>
</dbReference>
<dbReference type="CDD" id="cd00616">
    <property type="entry name" value="AHBA_syn"/>
    <property type="match status" value="1"/>
</dbReference>
<dbReference type="EMBL" id="CAEZTY010000110">
    <property type="protein sequence ID" value="CAB4599421.1"/>
    <property type="molecule type" value="Genomic_DNA"/>
</dbReference>
<dbReference type="EMBL" id="CAEUNJ010000010">
    <property type="protein sequence ID" value="CAB4370654.1"/>
    <property type="molecule type" value="Genomic_DNA"/>
</dbReference>
<accession>A0A6J7LDB5</accession>
<protein>
    <submittedName>
        <fullName evidence="6">Unannotated protein</fullName>
    </submittedName>
</protein>
<dbReference type="GO" id="GO:0000271">
    <property type="term" value="P:polysaccharide biosynthetic process"/>
    <property type="evidence" value="ECO:0007669"/>
    <property type="project" value="TreeGrafter"/>
</dbReference>
<dbReference type="PIRSF" id="PIRSF000390">
    <property type="entry name" value="PLP_StrS"/>
    <property type="match status" value="1"/>
</dbReference>
<dbReference type="GO" id="GO:0030170">
    <property type="term" value="F:pyridoxal phosphate binding"/>
    <property type="evidence" value="ECO:0007669"/>
    <property type="project" value="TreeGrafter"/>
</dbReference>
<dbReference type="EMBL" id="CAEZXY010000078">
    <property type="protein sequence ID" value="CAB4716913.1"/>
    <property type="molecule type" value="Genomic_DNA"/>
</dbReference>
<dbReference type="GO" id="GO:0008483">
    <property type="term" value="F:transaminase activity"/>
    <property type="evidence" value="ECO:0007669"/>
    <property type="project" value="TreeGrafter"/>
</dbReference>
<reference evidence="6" key="1">
    <citation type="submission" date="2020-05" db="EMBL/GenBank/DDBJ databases">
        <authorList>
            <person name="Chiriac C."/>
            <person name="Salcher M."/>
            <person name="Ghai R."/>
            <person name="Kavagutti S V."/>
        </authorList>
    </citation>
    <scope>NUCLEOTIDE SEQUENCE</scope>
</reference>
<evidence type="ECO:0000313" key="1">
    <source>
        <dbReference type="EMBL" id="CAB4345920.1"/>
    </source>
</evidence>
<dbReference type="EMBL" id="CAESAL010000083">
    <property type="protein sequence ID" value="CAB4345920.1"/>
    <property type="molecule type" value="Genomic_DNA"/>
</dbReference>